<protein>
    <recommendedName>
        <fullName evidence="4">Prevent-host-death family protein</fullName>
    </recommendedName>
</protein>
<gene>
    <name evidence="2" type="ORF">PN36_31180</name>
</gene>
<evidence type="ECO:0000313" key="2">
    <source>
        <dbReference type="EMBL" id="KHD11426.1"/>
    </source>
</evidence>
<evidence type="ECO:0008006" key="4">
    <source>
        <dbReference type="Google" id="ProtNLM"/>
    </source>
</evidence>
<organism evidence="2 3">
    <name type="scientific">Candidatus Thiomargarita nelsonii</name>
    <dbReference type="NCBI Taxonomy" id="1003181"/>
    <lineage>
        <taxon>Bacteria</taxon>
        <taxon>Pseudomonadati</taxon>
        <taxon>Pseudomonadota</taxon>
        <taxon>Gammaproteobacteria</taxon>
        <taxon>Thiotrichales</taxon>
        <taxon>Thiotrichaceae</taxon>
        <taxon>Thiomargarita</taxon>
    </lineage>
</organism>
<sequence>MPKDEAPPTLTELLDRAAAGKERLTLTYQNQMFLAAVPMDDFDLIEEFETSIDKKSVREALKEAEEKGTISSEQLDKELGW</sequence>
<comment type="caution">
    <text evidence="2">The sequence shown here is derived from an EMBL/GenBank/DDBJ whole genome shotgun (WGS) entry which is preliminary data.</text>
</comment>
<dbReference type="Proteomes" id="UP000030428">
    <property type="component" value="Unassembled WGS sequence"/>
</dbReference>
<reference evidence="2 3" key="1">
    <citation type="journal article" date="2016" name="Front. Microbiol.">
        <title>Single-Cell (Meta-)Genomics of a Dimorphic Candidatus Thiomargarita nelsonii Reveals Genomic Plasticity.</title>
        <authorList>
            <person name="Flood B.E."/>
            <person name="Fliss P."/>
            <person name="Jones D.S."/>
            <person name="Dick G.J."/>
            <person name="Jain S."/>
            <person name="Kaster A.K."/>
            <person name="Winkel M."/>
            <person name="Mussmann M."/>
            <person name="Bailey J."/>
        </authorList>
    </citation>
    <scope>NUCLEOTIDE SEQUENCE [LARGE SCALE GENOMIC DNA]</scope>
    <source>
        <strain evidence="2">Hydrate Ridge</strain>
    </source>
</reference>
<name>A0A0A6S5U1_9GAMM</name>
<evidence type="ECO:0000313" key="3">
    <source>
        <dbReference type="Proteomes" id="UP000030428"/>
    </source>
</evidence>
<proteinExistence type="predicted"/>
<dbReference type="EMBL" id="JSZA02000242">
    <property type="protein sequence ID" value="KHD11426.1"/>
    <property type="molecule type" value="Genomic_DNA"/>
</dbReference>
<feature type="region of interest" description="Disordered" evidence="1">
    <location>
        <begin position="62"/>
        <end position="81"/>
    </location>
</feature>
<evidence type="ECO:0000256" key="1">
    <source>
        <dbReference type="SAM" id="MobiDB-lite"/>
    </source>
</evidence>
<keyword evidence="3" id="KW-1185">Reference proteome</keyword>
<accession>A0A0A6S5U1</accession>
<dbReference type="AlphaFoldDB" id="A0A0A6S5U1"/>